<keyword evidence="5" id="KW-0472">Membrane</keyword>
<feature type="transmembrane region" description="Helical" evidence="5">
    <location>
        <begin position="25"/>
        <end position="45"/>
    </location>
</feature>
<dbReference type="EMBL" id="CP048222">
    <property type="protein sequence ID" value="QHT69942.1"/>
    <property type="molecule type" value="Genomic_DNA"/>
</dbReference>
<protein>
    <submittedName>
        <fullName evidence="7">Sulfatase</fullName>
    </submittedName>
</protein>
<keyword evidence="8" id="KW-1185">Reference proteome</keyword>
<name>A0A6C0GQV0_9BACT</name>
<comment type="similarity">
    <text evidence="1">Belongs to the sulfatase family.</text>
</comment>
<evidence type="ECO:0000256" key="1">
    <source>
        <dbReference type="ARBA" id="ARBA00008779"/>
    </source>
</evidence>
<dbReference type="GO" id="GO:0004065">
    <property type="term" value="F:arylsulfatase activity"/>
    <property type="evidence" value="ECO:0007669"/>
    <property type="project" value="TreeGrafter"/>
</dbReference>
<dbReference type="PANTHER" id="PTHR42693">
    <property type="entry name" value="ARYLSULFATASE FAMILY MEMBER"/>
    <property type="match status" value="1"/>
</dbReference>
<organism evidence="7 8">
    <name type="scientific">Rhodocytophaga rosea</name>
    <dbReference type="NCBI Taxonomy" id="2704465"/>
    <lineage>
        <taxon>Bacteria</taxon>
        <taxon>Pseudomonadati</taxon>
        <taxon>Bacteroidota</taxon>
        <taxon>Cytophagia</taxon>
        <taxon>Cytophagales</taxon>
        <taxon>Rhodocytophagaceae</taxon>
        <taxon>Rhodocytophaga</taxon>
    </lineage>
</organism>
<dbReference type="AlphaFoldDB" id="A0A6C0GQV0"/>
<keyword evidence="5" id="KW-1133">Transmembrane helix</keyword>
<dbReference type="PROSITE" id="PS00149">
    <property type="entry name" value="SULFATASE_2"/>
    <property type="match status" value="1"/>
</dbReference>
<keyword evidence="2" id="KW-0479">Metal-binding</keyword>
<dbReference type="InterPro" id="IPR024607">
    <property type="entry name" value="Sulfatase_CS"/>
</dbReference>
<dbReference type="RefSeq" id="WP_162445925.1">
    <property type="nucleotide sequence ID" value="NZ_CP048222.1"/>
</dbReference>
<evidence type="ECO:0000256" key="4">
    <source>
        <dbReference type="ARBA" id="ARBA00022837"/>
    </source>
</evidence>
<evidence type="ECO:0000256" key="3">
    <source>
        <dbReference type="ARBA" id="ARBA00022801"/>
    </source>
</evidence>
<evidence type="ECO:0000259" key="6">
    <source>
        <dbReference type="Pfam" id="PF00884"/>
    </source>
</evidence>
<dbReference type="GO" id="GO:0046872">
    <property type="term" value="F:metal ion binding"/>
    <property type="evidence" value="ECO:0007669"/>
    <property type="project" value="UniProtKB-KW"/>
</dbReference>
<feature type="domain" description="Sulfatase N-terminal" evidence="6">
    <location>
        <begin position="54"/>
        <end position="361"/>
    </location>
</feature>
<dbReference type="Pfam" id="PF00884">
    <property type="entry name" value="Sulfatase"/>
    <property type="match status" value="1"/>
</dbReference>
<evidence type="ECO:0000256" key="5">
    <source>
        <dbReference type="SAM" id="Phobius"/>
    </source>
</evidence>
<dbReference type="Gene3D" id="3.40.720.10">
    <property type="entry name" value="Alkaline Phosphatase, subunit A"/>
    <property type="match status" value="1"/>
</dbReference>
<accession>A0A6C0GQV0</accession>
<dbReference type="SUPFAM" id="SSF53649">
    <property type="entry name" value="Alkaline phosphatase-like"/>
    <property type="match status" value="1"/>
</dbReference>
<evidence type="ECO:0000313" key="8">
    <source>
        <dbReference type="Proteomes" id="UP000480178"/>
    </source>
</evidence>
<keyword evidence="5" id="KW-0812">Transmembrane</keyword>
<keyword evidence="4" id="KW-0106">Calcium</keyword>
<dbReference type="CDD" id="cd16027">
    <property type="entry name" value="SGSH"/>
    <property type="match status" value="1"/>
</dbReference>
<proteinExistence type="inferred from homology"/>
<reference evidence="7 8" key="1">
    <citation type="submission" date="2020-01" db="EMBL/GenBank/DDBJ databases">
        <authorList>
            <person name="Kim M.K."/>
        </authorList>
    </citation>
    <scope>NUCLEOTIDE SEQUENCE [LARGE SCALE GENOMIC DNA]</scope>
    <source>
        <strain evidence="7 8">172606-1</strain>
    </source>
</reference>
<dbReference type="Proteomes" id="UP000480178">
    <property type="component" value="Chromosome"/>
</dbReference>
<dbReference type="KEGG" id="rhoz:GXP67_26495"/>
<dbReference type="InterPro" id="IPR050738">
    <property type="entry name" value="Sulfatase"/>
</dbReference>
<sequence>MPLPIHANPVKQTGRTEYKQHFTRTINCFIYTFFLFLLPPIVSFAQTGKPAGKPNIVLIVADDHGTDALGCYGNRVIKTPHLDQLAAEGVRFTNAFCTAASCSPSRTVILSGMHNHANGMYGLEHSFHHFNSFASIESLPVLLAKAGYQTARVGKFHVGPEQVYAFQKVLSSGKANDPASLGRNPVQMAELSKSFITSINQPFFLYFATDDPHRSNKVLPNGEPDFNTGTAPNPFGNRQEGYAGIKEVSYQPAQVAVPSFLPDTRESRAELAQYYQAVSRIDQGVGKLIEYLKASGKYENTVIIYISDNGIAFPGAKTTLYDAGIKLPCIVRSPTTLKKGMVQQGMISWTDITPTILEFAGALPAQAAFHGRSFKKLLEEETVPGWDEVYASHSLHEITMYYPMRAVRTRKYKLIYNIAHQLPFPLALDLVKSFTWQGIMRSKTKQYGKRTIDAFLNRPKFELYDLEKDPDEIQNLANSPAHQDVFTQLLGKLKHFQQQTHDPWIHKWEYE</sequence>
<evidence type="ECO:0000256" key="2">
    <source>
        <dbReference type="ARBA" id="ARBA00022723"/>
    </source>
</evidence>
<evidence type="ECO:0000313" key="7">
    <source>
        <dbReference type="EMBL" id="QHT69942.1"/>
    </source>
</evidence>
<dbReference type="InterPro" id="IPR000917">
    <property type="entry name" value="Sulfatase_N"/>
</dbReference>
<keyword evidence="3" id="KW-0378">Hydrolase</keyword>
<gene>
    <name evidence="7" type="ORF">GXP67_26495</name>
</gene>
<dbReference type="InterPro" id="IPR017850">
    <property type="entry name" value="Alkaline_phosphatase_core_sf"/>
</dbReference>
<dbReference type="PANTHER" id="PTHR42693:SF53">
    <property type="entry name" value="ENDO-4-O-SULFATASE"/>
    <property type="match status" value="1"/>
</dbReference>